<evidence type="ECO:0000313" key="2">
    <source>
        <dbReference type="Proteomes" id="UP001549363"/>
    </source>
</evidence>
<evidence type="ECO:0000313" key="1">
    <source>
        <dbReference type="EMBL" id="MET4561024.1"/>
    </source>
</evidence>
<accession>A0ABV2PJP7</accession>
<reference evidence="1 2" key="1">
    <citation type="submission" date="2024-06" db="EMBL/GenBank/DDBJ databases">
        <title>Sorghum-associated microbial communities from plants grown in Nebraska, USA.</title>
        <authorList>
            <person name="Schachtman D."/>
        </authorList>
    </citation>
    <scope>NUCLEOTIDE SEQUENCE [LARGE SCALE GENOMIC DNA]</scope>
    <source>
        <strain evidence="1 2">736</strain>
    </source>
</reference>
<name>A0ABV2PJP7_9BACI</name>
<protein>
    <submittedName>
        <fullName evidence="1">Uncharacterized protein</fullName>
    </submittedName>
</protein>
<dbReference type="EMBL" id="JBEPSB010000008">
    <property type="protein sequence ID" value="MET4561024.1"/>
    <property type="molecule type" value="Genomic_DNA"/>
</dbReference>
<sequence length="152" mass="17529">MDEIQTTAILELVIYKDSNISNELMKDFNGSITNVILRDEGGNMLECACMDSSVSSLILMDSLHEEEIELMNELTDTKFIYQNAQDIQYDSLIQLDDSQDNIYCVVELKNIIYLYNGFLRKTINDDSITSLKSLKDYLNIHYPAHKILERIC</sequence>
<dbReference type="Proteomes" id="UP001549363">
    <property type="component" value="Unassembled WGS sequence"/>
</dbReference>
<gene>
    <name evidence="1" type="ORF">ABIA69_002169</name>
</gene>
<keyword evidence="2" id="KW-1185">Reference proteome</keyword>
<dbReference type="RefSeq" id="WP_107951020.1">
    <property type="nucleotide sequence ID" value="NZ_CP073713.1"/>
</dbReference>
<comment type="caution">
    <text evidence="1">The sequence shown here is derived from an EMBL/GenBank/DDBJ whole genome shotgun (WGS) entry which is preliminary data.</text>
</comment>
<organism evidence="1 2">
    <name type="scientific">Lysinibacillus parviboronicapiens</name>
    <dbReference type="NCBI Taxonomy" id="436516"/>
    <lineage>
        <taxon>Bacteria</taxon>
        <taxon>Bacillati</taxon>
        <taxon>Bacillota</taxon>
        <taxon>Bacilli</taxon>
        <taxon>Bacillales</taxon>
        <taxon>Bacillaceae</taxon>
        <taxon>Lysinibacillus</taxon>
    </lineage>
</organism>
<proteinExistence type="predicted"/>